<dbReference type="RefSeq" id="WP_282334799.1">
    <property type="nucleotide sequence ID" value="NZ_JASBRG010000007.1"/>
</dbReference>
<evidence type="ECO:0000313" key="1">
    <source>
        <dbReference type="EMBL" id="MDI3320701.1"/>
    </source>
</evidence>
<reference evidence="1 2" key="1">
    <citation type="submission" date="2023-05" db="EMBL/GenBank/DDBJ databases">
        <title>Genome sequence of Pinibacter sp. MAH-24.</title>
        <authorList>
            <person name="Huq M.A."/>
        </authorList>
    </citation>
    <scope>NUCLEOTIDE SEQUENCE [LARGE SCALE GENOMIC DNA]</scope>
    <source>
        <strain evidence="1 2">MAH-24</strain>
    </source>
</reference>
<organism evidence="1 2">
    <name type="scientific">Pinibacter soli</name>
    <dbReference type="NCBI Taxonomy" id="3044211"/>
    <lineage>
        <taxon>Bacteria</taxon>
        <taxon>Pseudomonadati</taxon>
        <taxon>Bacteroidota</taxon>
        <taxon>Chitinophagia</taxon>
        <taxon>Chitinophagales</taxon>
        <taxon>Chitinophagaceae</taxon>
        <taxon>Pinibacter</taxon>
    </lineage>
</organism>
<keyword evidence="2" id="KW-1185">Reference proteome</keyword>
<proteinExistence type="predicted"/>
<evidence type="ECO:0000313" key="2">
    <source>
        <dbReference type="Proteomes" id="UP001226434"/>
    </source>
</evidence>
<dbReference type="EMBL" id="JASBRG010000007">
    <property type="protein sequence ID" value="MDI3320701.1"/>
    <property type="molecule type" value="Genomic_DNA"/>
</dbReference>
<sequence length="263" mass="30980">MKTFYRVYNDWNLSQRYSLKSFGIEVDEGFSSIDFSGTDENKELLQLIDEWALEKYYWTEYDKEDYLNSKLFVLSSRWANGYPMPDINGGYFAKTYQTDNNYCDACDIAKVQQDSFRLAKEPKWGNKTCFTMNWIYDELFVRKNLYDNVFKKIGLDFTPVVLFKKETVLEDTLQLKIPKVDMPLNLKNQPFELCAKCNRKKYRNSFKGLFPSFKGSIPNLPIFKTSDYFGSGAEAHNKIFITRELWDELKLLKVNINLIPVEP</sequence>
<dbReference type="Proteomes" id="UP001226434">
    <property type="component" value="Unassembled WGS sequence"/>
</dbReference>
<gene>
    <name evidence="1" type="ORF">QJ048_12995</name>
</gene>
<comment type="caution">
    <text evidence="1">The sequence shown here is derived from an EMBL/GenBank/DDBJ whole genome shotgun (WGS) entry which is preliminary data.</text>
</comment>
<accession>A0ABT6RDZ8</accession>
<protein>
    <submittedName>
        <fullName evidence="1">Uncharacterized protein</fullName>
    </submittedName>
</protein>
<name>A0ABT6RDZ8_9BACT</name>